<dbReference type="EMBL" id="FJUX01000031">
    <property type="protein sequence ID" value="CZS97260.1"/>
    <property type="molecule type" value="Genomic_DNA"/>
</dbReference>
<dbReference type="OrthoDB" id="2498029at2759"/>
<keyword evidence="3" id="KW-1185">Reference proteome</keyword>
<accession>A0A1E1KH06</accession>
<dbReference type="InterPro" id="IPR000073">
    <property type="entry name" value="AB_hydrolase_1"/>
</dbReference>
<protein>
    <submittedName>
        <fullName evidence="2">Related to alpha/beta hydrolase</fullName>
    </submittedName>
</protein>
<dbReference type="InterPro" id="IPR050266">
    <property type="entry name" value="AB_hydrolase_sf"/>
</dbReference>
<evidence type="ECO:0000259" key="1">
    <source>
        <dbReference type="Pfam" id="PF12697"/>
    </source>
</evidence>
<dbReference type="Pfam" id="PF12697">
    <property type="entry name" value="Abhydrolase_6"/>
    <property type="match status" value="1"/>
</dbReference>
<dbReference type="SUPFAM" id="SSF53474">
    <property type="entry name" value="alpha/beta-Hydrolases"/>
    <property type="match status" value="1"/>
</dbReference>
<dbReference type="Gene3D" id="3.40.50.1820">
    <property type="entry name" value="alpha/beta hydrolase"/>
    <property type="match status" value="1"/>
</dbReference>
<gene>
    <name evidence="2" type="ORF">RAG0_06421</name>
</gene>
<proteinExistence type="predicted"/>
<dbReference type="PANTHER" id="PTHR43798">
    <property type="entry name" value="MONOACYLGLYCEROL LIPASE"/>
    <property type="match status" value="1"/>
</dbReference>
<dbReference type="GO" id="GO:0046464">
    <property type="term" value="P:acylglycerol catabolic process"/>
    <property type="evidence" value="ECO:0007669"/>
    <property type="project" value="TreeGrafter"/>
</dbReference>
<sequence>MPFQTINSTPVFYTTTPSTSSTTPPLTTLLIHGLGSSSCFYASIIPSLSPLTNCIALDTPGSGLSPLVNPDQTIDTIAEVALDLLSELKVTENIVLIGHSMGGIVASVLASKMGWRCTGVILLGPVDPGEGLKSVFEKRIEVVKTDGLEALANSVPTAATGTKSTPLHHAFIRSLILGTSSEGYISLCNAIANAKGPRYSHIRVPLLILAGEDDKTASVESAEKILKEYGTRGGEKEVKVLSGVGHWHCVESPEEVGRLIAEFVRTL</sequence>
<name>A0A1E1KH06_9HELO</name>
<keyword evidence="2" id="KW-0378">Hydrolase</keyword>
<dbReference type="PANTHER" id="PTHR43798:SF5">
    <property type="entry name" value="MONOACYLGLYCEROL LIPASE ABHD6"/>
    <property type="match status" value="1"/>
</dbReference>
<reference evidence="3" key="1">
    <citation type="submission" date="2016-03" db="EMBL/GenBank/DDBJ databases">
        <authorList>
            <person name="Guldener U."/>
        </authorList>
    </citation>
    <scope>NUCLEOTIDE SEQUENCE [LARGE SCALE GENOMIC DNA]</scope>
    <source>
        <strain evidence="3">04CH-RAC-A.6.1</strain>
    </source>
</reference>
<evidence type="ECO:0000313" key="3">
    <source>
        <dbReference type="Proteomes" id="UP000178912"/>
    </source>
</evidence>
<dbReference type="GO" id="GO:0016020">
    <property type="term" value="C:membrane"/>
    <property type="evidence" value="ECO:0007669"/>
    <property type="project" value="TreeGrafter"/>
</dbReference>
<evidence type="ECO:0000313" key="2">
    <source>
        <dbReference type="EMBL" id="CZS97260.1"/>
    </source>
</evidence>
<dbReference type="AlphaFoldDB" id="A0A1E1KH06"/>
<feature type="domain" description="AB hydrolase-1" evidence="1">
    <location>
        <begin position="29"/>
        <end position="256"/>
    </location>
</feature>
<dbReference type="InterPro" id="IPR029058">
    <property type="entry name" value="AB_hydrolase_fold"/>
</dbReference>
<dbReference type="Proteomes" id="UP000178912">
    <property type="component" value="Unassembled WGS sequence"/>
</dbReference>
<organism evidence="2 3">
    <name type="scientific">Rhynchosporium agropyri</name>
    <dbReference type="NCBI Taxonomy" id="914238"/>
    <lineage>
        <taxon>Eukaryota</taxon>
        <taxon>Fungi</taxon>
        <taxon>Dikarya</taxon>
        <taxon>Ascomycota</taxon>
        <taxon>Pezizomycotina</taxon>
        <taxon>Leotiomycetes</taxon>
        <taxon>Helotiales</taxon>
        <taxon>Ploettnerulaceae</taxon>
        <taxon>Rhynchosporium</taxon>
    </lineage>
</organism>
<dbReference type="GO" id="GO:0047372">
    <property type="term" value="F:monoacylglycerol lipase activity"/>
    <property type="evidence" value="ECO:0007669"/>
    <property type="project" value="TreeGrafter"/>
</dbReference>